<evidence type="ECO:0000256" key="9">
    <source>
        <dbReference type="ARBA" id="ARBA00023264"/>
    </source>
</evidence>
<dbReference type="EC" id="4.1.1.65" evidence="11"/>
<evidence type="ECO:0000256" key="1">
    <source>
        <dbReference type="ARBA" id="ARBA00022475"/>
    </source>
</evidence>
<comment type="caution">
    <text evidence="13">The sequence shown here is derived from an EMBL/GenBank/DDBJ whole genome shotgun (WGS) entry which is preliminary data.</text>
</comment>
<dbReference type="eggNOG" id="COG0688">
    <property type="taxonomic scope" value="Bacteria"/>
</dbReference>
<evidence type="ECO:0000256" key="12">
    <source>
        <dbReference type="SAM" id="Phobius"/>
    </source>
</evidence>
<sequence>MFIVKDGYIYVGVSLLLAAIVYYFFGAVWAVIPVVLALYFAYFFRDFHRVTPCDPNILYSPADGTVMGVDEIFDDEYLNEPAIKVTIFLSVFNVHTNRAPLDGEIKYQRYTCGQFVPAYEKNASFENERHAIGMDNGRMRFLVIQIAGLLARRIVSWVTVGTKLQQGETYGMIKFGSSTELVVPRNVEITVKKGDKVVGGITVVGRVKEQ</sequence>
<evidence type="ECO:0000256" key="4">
    <source>
        <dbReference type="ARBA" id="ARBA00023098"/>
    </source>
</evidence>
<comment type="subcellular location">
    <subcellularLocation>
        <location evidence="11">Cell membrane</location>
        <topology evidence="11">Peripheral membrane protein</topology>
    </subcellularLocation>
</comment>
<dbReference type="EMBL" id="AEVN01000028">
    <property type="protein sequence ID" value="EFY05304.1"/>
    <property type="molecule type" value="Genomic_DNA"/>
</dbReference>
<feature type="chain" id="PRO_5023391252" description="Phosphatidylserine decarboxylase alpha chain" evidence="11">
    <location>
        <begin position="177"/>
        <end position="210"/>
    </location>
</feature>
<dbReference type="InterPro" id="IPR003817">
    <property type="entry name" value="PS_Dcarbxylase"/>
</dbReference>
<evidence type="ECO:0000256" key="3">
    <source>
        <dbReference type="ARBA" id="ARBA00022793"/>
    </source>
</evidence>
<evidence type="ECO:0000256" key="5">
    <source>
        <dbReference type="ARBA" id="ARBA00023136"/>
    </source>
</evidence>
<comment type="cofactor">
    <cofactor evidence="11">
        <name>pyruvate</name>
        <dbReference type="ChEBI" id="CHEBI:15361"/>
    </cofactor>
    <text evidence="11">Binds 1 pyruvoyl group covalently per subunit.</text>
</comment>
<evidence type="ECO:0000256" key="8">
    <source>
        <dbReference type="ARBA" id="ARBA00023239"/>
    </source>
</evidence>
<keyword evidence="1 11" id="KW-1003">Cell membrane</keyword>
<feature type="active site" description="Schiff-base intermediate with substrate; via pyruvic acid" evidence="11">
    <location>
        <position position="177"/>
    </location>
</feature>
<evidence type="ECO:0000313" key="13">
    <source>
        <dbReference type="EMBL" id="EFY05304.1"/>
    </source>
</evidence>
<accession>E8LCZ4</accession>
<dbReference type="GO" id="GO:0005886">
    <property type="term" value="C:plasma membrane"/>
    <property type="evidence" value="ECO:0007669"/>
    <property type="project" value="UniProtKB-SubCell"/>
</dbReference>
<name>E8LCZ4_9FIRM</name>
<proteinExistence type="inferred from homology"/>
<comment type="catalytic activity">
    <reaction evidence="11">
        <text>a 1,2-diacyl-sn-glycero-3-phospho-L-serine + H(+) = a 1,2-diacyl-sn-glycero-3-phosphoethanolamine + CO2</text>
        <dbReference type="Rhea" id="RHEA:20828"/>
        <dbReference type="ChEBI" id="CHEBI:15378"/>
        <dbReference type="ChEBI" id="CHEBI:16526"/>
        <dbReference type="ChEBI" id="CHEBI:57262"/>
        <dbReference type="ChEBI" id="CHEBI:64612"/>
        <dbReference type="EC" id="4.1.1.65"/>
    </reaction>
</comment>
<dbReference type="GO" id="GO:0006646">
    <property type="term" value="P:phosphatidylethanolamine biosynthetic process"/>
    <property type="evidence" value="ECO:0007669"/>
    <property type="project" value="UniProtKB-UniRule"/>
</dbReference>
<dbReference type="InterPro" id="IPR033175">
    <property type="entry name" value="PSD-A"/>
</dbReference>
<dbReference type="Pfam" id="PF02666">
    <property type="entry name" value="PS_Dcarbxylase"/>
    <property type="match status" value="1"/>
</dbReference>
<evidence type="ECO:0000256" key="10">
    <source>
        <dbReference type="ARBA" id="ARBA00023317"/>
    </source>
</evidence>
<dbReference type="HOGENOM" id="CLU_072492_2_0_9"/>
<dbReference type="UniPathway" id="UPA00558">
    <property type="reaction ID" value="UER00616"/>
</dbReference>
<feature type="chain" id="PRO_5023391253" description="Phosphatidylserine decarboxylase beta chain" evidence="11">
    <location>
        <begin position="1"/>
        <end position="176"/>
    </location>
</feature>
<protein>
    <recommendedName>
        <fullName evidence="11">Phosphatidylserine decarboxylase proenzyme</fullName>
        <ecNumber evidence="11">4.1.1.65</ecNumber>
    </recommendedName>
    <component>
        <recommendedName>
            <fullName evidence="11">Phosphatidylserine decarboxylase alpha chain</fullName>
        </recommendedName>
    </component>
    <component>
        <recommendedName>
            <fullName evidence="11">Phosphatidylserine decarboxylase beta chain</fullName>
        </recommendedName>
    </component>
</protein>
<dbReference type="NCBIfam" id="NF003685">
    <property type="entry name" value="PRK05305.2-5"/>
    <property type="match status" value="1"/>
</dbReference>
<keyword evidence="10 11" id="KW-0670">Pyruvate</keyword>
<dbReference type="Proteomes" id="UP000004923">
    <property type="component" value="Unassembled WGS sequence"/>
</dbReference>
<keyword evidence="8 11" id="KW-0456">Lyase</keyword>
<keyword evidence="7 11" id="KW-0594">Phospholipid biosynthesis</keyword>
<evidence type="ECO:0000256" key="6">
    <source>
        <dbReference type="ARBA" id="ARBA00023145"/>
    </source>
</evidence>
<comment type="function">
    <text evidence="11">Catalyzes the formation of phosphatidylethanolamine (PtdEtn) from phosphatidylserine (PtdSer).</text>
</comment>
<feature type="site" description="Cleavage (non-hydrolytic); by autocatalysis" evidence="11">
    <location>
        <begin position="176"/>
        <end position="177"/>
    </location>
</feature>
<evidence type="ECO:0000256" key="7">
    <source>
        <dbReference type="ARBA" id="ARBA00023209"/>
    </source>
</evidence>
<keyword evidence="14" id="KW-1185">Reference proteome</keyword>
<evidence type="ECO:0000313" key="14">
    <source>
        <dbReference type="Proteomes" id="UP000004923"/>
    </source>
</evidence>
<evidence type="ECO:0000256" key="2">
    <source>
        <dbReference type="ARBA" id="ARBA00022516"/>
    </source>
</evidence>
<dbReference type="PANTHER" id="PTHR35809">
    <property type="entry name" value="ARCHAETIDYLSERINE DECARBOXYLASE PROENZYME-RELATED"/>
    <property type="match status" value="1"/>
</dbReference>
<keyword evidence="3 11" id="KW-0210">Decarboxylase</keyword>
<dbReference type="OrthoDB" id="9790893at2"/>
<dbReference type="GO" id="GO:0004609">
    <property type="term" value="F:phosphatidylserine decarboxylase activity"/>
    <property type="evidence" value="ECO:0007669"/>
    <property type="project" value="UniProtKB-UniRule"/>
</dbReference>
<keyword evidence="6 11" id="KW-0865">Zymogen</keyword>
<dbReference type="NCBIfam" id="NF003678">
    <property type="entry name" value="PRK05305.1-2"/>
    <property type="match status" value="1"/>
</dbReference>
<comment type="pathway">
    <text evidence="11">Phospholipid metabolism; phosphatidylethanolamine biosynthesis; phosphatidylethanolamine from CDP-diacylglycerol: step 2/2.</text>
</comment>
<feature type="modified residue" description="Pyruvic acid (Ser); by autocatalysis" evidence="11">
    <location>
        <position position="177"/>
    </location>
</feature>
<dbReference type="PANTHER" id="PTHR35809:SF1">
    <property type="entry name" value="ARCHAETIDYLSERINE DECARBOXYLASE PROENZYME-RELATED"/>
    <property type="match status" value="1"/>
</dbReference>
<feature type="transmembrane region" description="Helical" evidence="12">
    <location>
        <begin position="20"/>
        <end position="42"/>
    </location>
</feature>
<reference evidence="13 14" key="1">
    <citation type="submission" date="2011-01" db="EMBL/GenBank/DDBJ databases">
        <authorList>
            <person name="Weinstock G."/>
            <person name="Sodergren E."/>
            <person name="Clifton S."/>
            <person name="Fulton L."/>
            <person name="Fulton B."/>
            <person name="Courtney L."/>
            <person name="Fronick C."/>
            <person name="Harrison M."/>
            <person name="Strong C."/>
            <person name="Farmer C."/>
            <person name="Delahaunty K."/>
            <person name="Markovic C."/>
            <person name="Hall O."/>
            <person name="Minx P."/>
            <person name="Tomlinson C."/>
            <person name="Mitreva M."/>
            <person name="Hou S."/>
            <person name="Chen J."/>
            <person name="Wollam A."/>
            <person name="Pepin K.H."/>
            <person name="Johnson M."/>
            <person name="Bhonagiri V."/>
            <person name="Zhang X."/>
            <person name="Suruliraj S."/>
            <person name="Warren W."/>
            <person name="Chinwalla A."/>
            <person name="Mardis E.R."/>
            <person name="Wilson R.K."/>
        </authorList>
    </citation>
    <scope>NUCLEOTIDE SEQUENCE [LARGE SCALE GENOMIC DNA]</scope>
    <source>
        <strain evidence="13 14">YIT 12067</strain>
    </source>
</reference>
<keyword evidence="2 11" id="KW-0444">Lipid biosynthesis</keyword>
<keyword evidence="4 11" id="KW-0443">Lipid metabolism</keyword>
<evidence type="ECO:0000256" key="11">
    <source>
        <dbReference type="HAMAP-Rule" id="MF_00664"/>
    </source>
</evidence>
<comment type="subunit">
    <text evidence="11">Heterodimer of a large membrane-associated beta subunit and a small pyruvoyl-containing alpha subunit.</text>
</comment>
<comment type="similarity">
    <text evidence="11">Belongs to the phosphatidylserine decarboxylase family. PSD-A subfamily.</text>
</comment>
<dbReference type="RefSeq" id="WP_009145101.1">
    <property type="nucleotide sequence ID" value="NZ_GL830870.1"/>
</dbReference>
<dbReference type="AlphaFoldDB" id="E8LCZ4"/>
<dbReference type="HAMAP" id="MF_00664">
    <property type="entry name" value="PS_decarb_PSD_A"/>
    <property type="match status" value="1"/>
</dbReference>
<gene>
    <name evidence="11 13" type="primary">psd</name>
    <name evidence="13" type="ORF">HMPREF9443_00718</name>
</gene>
<organism evidence="13 14">
    <name type="scientific">Phascolarctobacterium succinatutens YIT 12067</name>
    <dbReference type="NCBI Taxonomy" id="626939"/>
    <lineage>
        <taxon>Bacteria</taxon>
        <taxon>Bacillati</taxon>
        <taxon>Bacillota</taxon>
        <taxon>Negativicutes</taxon>
        <taxon>Acidaminococcales</taxon>
        <taxon>Acidaminococcaceae</taxon>
        <taxon>Phascolarctobacterium</taxon>
    </lineage>
</organism>
<keyword evidence="12" id="KW-1133">Transmembrane helix</keyword>
<keyword evidence="5 11" id="KW-0472">Membrane</keyword>
<comment type="PTM">
    <text evidence="11">Is synthesized initially as an inactive proenzyme. Formation of the active enzyme involves a self-maturation process in which the active site pyruvoyl group is generated from an internal serine residue via an autocatalytic post-translational modification. Two non-identical subunits are generated from the proenzyme in this reaction, and the pyruvate is formed at the N-terminus of the alpha chain, which is derived from the carboxyl end of the proenzyme. The post-translation cleavage follows an unusual pathway, termed non-hydrolytic serinolysis, in which the side chain hydroxyl group of the serine supplies its oxygen atom to form the C-terminus of the beta chain, while the remainder of the serine residue undergoes an oxidative deamination to produce ammonia and the pyruvoyl prosthetic group on the alpha chain.</text>
</comment>
<keyword evidence="9 11" id="KW-1208">Phospholipid metabolism</keyword>
<keyword evidence="12" id="KW-0812">Transmembrane</keyword>